<dbReference type="Proteomes" id="UP000799754">
    <property type="component" value="Unassembled WGS sequence"/>
</dbReference>
<sequence>MAVEYPVKASPEYPTHDQHPPKRRWWWRKRVWMPTFLLAILAAFGIIFGAVYGVKKSQTENEQIDRDRLFAAQRGTSTLQSSQASHAATTTPSGGALTTGIFVFSATPTDSSASPTASAYPPPGPSQPSGPVLQAQGHVPRDISAAADAPQLLLWDLRSESKLWRKEYGGAWEAYPDRQFLVAPITVRTSETTQTAFSVEAIHGRIVYMHFHDGQWDDWQELEFAAQFRRRPTVVSREQSKIDVINVDNDGHVWLVSYDGSLWSEWTELGADITSEVAATSWGEDRIDVFAKNGNTVLHKHWTPESGWAGEWEDLGDPFSSYYSEPGSTSSSPLAVSWHEGDGDGTIDVVINAGSSSHKLFKNGAWSDWIGMYASHEGVEFPDTQSIVKGLGVDGYPFAHLISRGTDNCIHYNGHNGTGWGSWAYLWCNDKETGSELYYPTEFLPTSMVAYESGKLELVVKDLLGDVLKLVVTGTVDPHEWSYTTGNDKWENLGQPA</sequence>
<gene>
    <name evidence="1" type="ORF">BU25DRAFT_492245</name>
</gene>
<keyword evidence="2" id="KW-1185">Reference proteome</keyword>
<accession>A0ACB6RVQ8</accession>
<evidence type="ECO:0000313" key="2">
    <source>
        <dbReference type="Proteomes" id="UP000799754"/>
    </source>
</evidence>
<evidence type="ECO:0000313" key="1">
    <source>
        <dbReference type="EMBL" id="KAF2626090.1"/>
    </source>
</evidence>
<organism evidence="1 2">
    <name type="scientific">Macroventuria anomochaeta</name>
    <dbReference type="NCBI Taxonomy" id="301207"/>
    <lineage>
        <taxon>Eukaryota</taxon>
        <taxon>Fungi</taxon>
        <taxon>Dikarya</taxon>
        <taxon>Ascomycota</taxon>
        <taxon>Pezizomycotina</taxon>
        <taxon>Dothideomycetes</taxon>
        <taxon>Pleosporomycetidae</taxon>
        <taxon>Pleosporales</taxon>
        <taxon>Pleosporineae</taxon>
        <taxon>Didymellaceae</taxon>
        <taxon>Macroventuria</taxon>
    </lineage>
</organism>
<protein>
    <submittedName>
        <fullName evidence="1">Uncharacterized protein</fullName>
    </submittedName>
</protein>
<reference evidence="1" key="1">
    <citation type="journal article" date="2020" name="Stud. Mycol.">
        <title>101 Dothideomycetes genomes: a test case for predicting lifestyles and emergence of pathogens.</title>
        <authorList>
            <person name="Haridas S."/>
            <person name="Albert R."/>
            <person name="Binder M."/>
            <person name="Bloem J."/>
            <person name="Labutti K."/>
            <person name="Salamov A."/>
            <person name="Andreopoulos B."/>
            <person name="Baker S."/>
            <person name="Barry K."/>
            <person name="Bills G."/>
            <person name="Bluhm B."/>
            <person name="Cannon C."/>
            <person name="Castanera R."/>
            <person name="Culley D."/>
            <person name="Daum C."/>
            <person name="Ezra D."/>
            <person name="Gonzalez J."/>
            <person name="Henrissat B."/>
            <person name="Kuo A."/>
            <person name="Liang C."/>
            <person name="Lipzen A."/>
            <person name="Lutzoni F."/>
            <person name="Magnuson J."/>
            <person name="Mondo S."/>
            <person name="Nolan M."/>
            <person name="Ohm R."/>
            <person name="Pangilinan J."/>
            <person name="Park H.-J."/>
            <person name="Ramirez L."/>
            <person name="Alfaro M."/>
            <person name="Sun H."/>
            <person name="Tritt A."/>
            <person name="Yoshinaga Y."/>
            <person name="Zwiers L.-H."/>
            <person name="Turgeon B."/>
            <person name="Goodwin S."/>
            <person name="Spatafora J."/>
            <person name="Crous P."/>
            <person name="Grigoriev I."/>
        </authorList>
    </citation>
    <scope>NUCLEOTIDE SEQUENCE</scope>
    <source>
        <strain evidence="1">CBS 525.71</strain>
    </source>
</reference>
<dbReference type="EMBL" id="MU006722">
    <property type="protein sequence ID" value="KAF2626090.1"/>
    <property type="molecule type" value="Genomic_DNA"/>
</dbReference>
<proteinExistence type="predicted"/>
<comment type="caution">
    <text evidence="1">The sequence shown here is derived from an EMBL/GenBank/DDBJ whole genome shotgun (WGS) entry which is preliminary data.</text>
</comment>
<name>A0ACB6RVQ8_9PLEO</name>